<organism evidence="9 10">
    <name type="scientific">Nepenthes gracilis</name>
    <name type="common">Slender pitcher plant</name>
    <dbReference type="NCBI Taxonomy" id="150966"/>
    <lineage>
        <taxon>Eukaryota</taxon>
        <taxon>Viridiplantae</taxon>
        <taxon>Streptophyta</taxon>
        <taxon>Embryophyta</taxon>
        <taxon>Tracheophyta</taxon>
        <taxon>Spermatophyta</taxon>
        <taxon>Magnoliopsida</taxon>
        <taxon>eudicotyledons</taxon>
        <taxon>Gunneridae</taxon>
        <taxon>Pentapetalae</taxon>
        <taxon>Caryophyllales</taxon>
        <taxon>Nepenthaceae</taxon>
        <taxon>Nepenthes</taxon>
    </lineage>
</organism>
<keyword evidence="3 7" id="KW-0812">Transmembrane</keyword>
<evidence type="ECO:0000313" key="10">
    <source>
        <dbReference type="Proteomes" id="UP001279734"/>
    </source>
</evidence>
<feature type="transmembrane region" description="Helical" evidence="7">
    <location>
        <begin position="96"/>
        <end position="114"/>
    </location>
</feature>
<dbReference type="Proteomes" id="UP001279734">
    <property type="component" value="Unassembled WGS sequence"/>
</dbReference>
<evidence type="ECO:0000256" key="3">
    <source>
        <dbReference type="ARBA" id="ARBA00022692"/>
    </source>
</evidence>
<comment type="caution">
    <text evidence="9">The sequence shown here is derived from an EMBL/GenBank/DDBJ whole genome shotgun (WGS) entry which is preliminary data.</text>
</comment>
<feature type="transmembrane region" description="Helical" evidence="7">
    <location>
        <begin position="18"/>
        <end position="36"/>
    </location>
</feature>
<evidence type="ECO:0000256" key="1">
    <source>
        <dbReference type="ARBA" id="ARBA00004651"/>
    </source>
</evidence>
<evidence type="ECO:0000313" key="9">
    <source>
        <dbReference type="EMBL" id="GMH10152.1"/>
    </source>
</evidence>
<sequence length="793" mass="87770">MILATLETIAAWRKQLTVALRIALAYAIVGCTTLFGPNQIQQQVTYPAFSYLTATLIVSEATLGDALRGTWEAFIGTCLVIGPAILSLWLVGPGRFNPLLAALAVGLGSFGVALPKSTPLMSKRIAFGQLVIIFVGATIKGAKTDIVMHPCHVAASMGLGALASVLATALPFPHLAIYEVRKRCKFYAKNVVERLNIYTKAIVAGESSESLELAAEAKTLSESASRLLNIIQNYQDGVLWEKLHLRLLSPKYKHPAERLQEVEVSLRGMEMALAYGSQNPKDAEDQALKDELQTMAKQLTRKIDQIMASLQFTASTTQDPRPNDDSSEKKLLPLNICATPQHLSLSFFLFCMQHLDNQEFGISELNKNSMPENHGKNEKCRLVKIFSGWLPSHQSIIFAMKCSLSLGLAALLGLAYNKDRGYWSGLAIAVSFTTSRQAAFWGANARAQGTALGSIYGVVGHFICHKFSALELVCLLPWIIFTTFLRHSKMYGETGSISAVVAALLILGRSGYGTPTEFAISRTAEACIGLVCFILMEVILQPERAATLSKDQLSRCLGTLKDYLENIMVLRTGDGKPGPCPLPPLEEQKTRLESEINELKEFIEEAKVEPNFWFTPFDGEFYSTLQKSVSRMADLSSFMASAVESLSQELQKSGDSWKDHQEQISIDIERFNARICSTLKYLEEKTYTGPKLSEEEERQSETSEDLETGKPENGNKCRIQSPDDEEMENILCSFMEHMRDVTQSNRAAENAEVRNKTLLSLGCAGFCMRSLVAETREADKLIRELIRKEKSKY</sequence>
<dbReference type="Pfam" id="PF13515">
    <property type="entry name" value="FUSC_2"/>
    <property type="match status" value="1"/>
</dbReference>
<feature type="region of interest" description="Disordered" evidence="6">
    <location>
        <begin position="689"/>
        <end position="720"/>
    </location>
</feature>
<reference evidence="9" key="1">
    <citation type="submission" date="2023-05" db="EMBL/GenBank/DDBJ databases">
        <title>Nepenthes gracilis genome sequencing.</title>
        <authorList>
            <person name="Fukushima K."/>
        </authorList>
    </citation>
    <scope>NUCLEOTIDE SEQUENCE</scope>
    <source>
        <strain evidence="9">SING2019-196</strain>
    </source>
</reference>
<evidence type="ECO:0000256" key="2">
    <source>
        <dbReference type="ARBA" id="ARBA00022475"/>
    </source>
</evidence>
<gene>
    <name evidence="9" type="ORF">Nepgr_011993</name>
</gene>
<dbReference type="EMBL" id="BSYO01000009">
    <property type="protein sequence ID" value="GMH10152.1"/>
    <property type="molecule type" value="Genomic_DNA"/>
</dbReference>
<keyword evidence="4 7" id="KW-1133">Transmembrane helix</keyword>
<accession>A0AAD3XMG7</accession>
<evidence type="ECO:0000256" key="6">
    <source>
        <dbReference type="SAM" id="MobiDB-lite"/>
    </source>
</evidence>
<dbReference type="InterPro" id="IPR049453">
    <property type="entry name" value="Memb_transporter_dom"/>
</dbReference>
<feature type="domain" description="Integral membrane bound transporter" evidence="8">
    <location>
        <begin position="408"/>
        <end position="535"/>
    </location>
</feature>
<evidence type="ECO:0000259" key="8">
    <source>
        <dbReference type="Pfam" id="PF13515"/>
    </source>
</evidence>
<evidence type="ECO:0000256" key="5">
    <source>
        <dbReference type="ARBA" id="ARBA00023136"/>
    </source>
</evidence>
<feature type="transmembrane region" description="Helical" evidence="7">
    <location>
        <begin position="126"/>
        <end position="142"/>
    </location>
</feature>
<dbReference type="AlphaFoldDB" id="A0AAD3XMG7"/>
<dbReference type="GO" id="GO:0005886">
    <property type="term" value="C:plasma membrane"/>
    <property type="evidence" value="ECO:0007669"/>
    <property type="project" value="UniProtKB-SubCell"/>
</dbReference>
<dbReference type="PANTHER" id="PTHR30509:SF34">
    <property type="entry name" value="F3L24.34 PROTEIN"/>
    <property type="match status" value="1"/>
</dbReference>
<keyword evidence="10" id="KW-1185">Reference proteome</keyword>
<protein>
    <recommendedName>
        <fullName evidence="8">Integral membrane bound transporter domain-containing protein</fullName>
    </recommendedName>
</protein>
<evidence type="ECO:0000256" key="4">
    <source>
        <dbReference type="ARBA" id="ARBA00022989"/>
    </source>
</evidence>
<name>A0AAD3XMG7_NEPGR</name>
<feature type="compositionally biased region" description="Acidic residues" evidence="6">
    <location>
        <begin position="694"/>
        <end position="706"/>
    </location>
</feature>
<dbReference type="PANTHER" id="PTHR30509">
    <property type="entry name" value="P-HYDROXYBENZOIC ACID EFFLUX PUMP SUBUNIT-RELATED"/>
    <property type="match status" value="1"/>
</dbReference>
<proteinExistence type="predicted"/>
<comment type="subcellular location">
    <subcellularLocation>
        <location evidence="1">Cell membrane</location>
        <topology evidence="1">Multi-pass membrane protein</topology>
    </subcellularLocation>
</comment>
<keyword evidence="2" id="KW-1003">Cell membrane</keyword>
<keyword evidence="5 7" id="KW-0472">Membrane</keyword>
<feature type="transmembrane region" description="Helical" evidence="7">
    <location>
        <begin position="73"/>
        <end position="90"/>
    </location>
</feature>
<feature type="transmembrane region" description="Helical" evidence="7">
    <location>
        <begin position="154"/>
        <end position="177"/>
    </location>
</feature>
<evidence type="ECO:0000256" key="7">
    <source>
        <dbReference type="SAM" id="Phobius"/>
    </source>
</evidence>